<dbReference type="Gene3D" id="3.40.350.10">
    <property type="entry name" value="Creatinase/prolidase N-terminal domain"/>
    <property type="match status" value="1"/>
</dbReference>
<evidence type="ECO:0000259" key="7">
    <source>
        <dbReference type="Pfam" id="PF01321"/>
    </source>
</evidence>
<evidence type="ECO:0000256" key="2">
    <source>
        <dbReference type="ARBA" id="ARBA00008766"/>
    </source>
</evidence>
<dbReference type="InterPro" id="IPR001714">
    <property type="entry name" value="Pept_M24_MAP"/>
</dbReference>
<keyword evidence="4" id="KW-0378">Hydrolase</keyword>
<keyword evidence="9" id="KW-1185">Reference proteome</keyword>
<keyword evidence="8" id="KW-0645">Protease</keyword>
<dbReference type="PANTHER" id="PTHR46112:SF3">
    <property type="entry name" value="AMINOPEPTIDASE YPDF"/>
    <property type="match status" value="1"/>
</dbReference>
<sequence length="482" mass="52764">MRQHWRCGARSAKKTGQCGSTGAAAREAQKKTGQCGSTGAAAREAQKNRTVRQHWRCGARSAKKNRTVRQHWRCGARSAKKQDSAAALALRRAKRKKKQDSAAALALRRAKRKNVWFYRNGCYKEEKPMDRLQTLTEQFDKHDIDGMLITSNYNRRYITGFTGTAGAALVSRNGAKFITDFRYVEQAQAQAKGFEVVKHTGSIQEEINRQIQVLGIKKLGFEKDHVTYSAYDTYNHVFQTTLVPVGGLLEKLRLVKDPGELKIMKAAVAIADAAFAHIVNYIKPGIEEIAVSNELEFFMRAQGAVSSSFDIIVASGYRSALPHGVASNKVIEKGELVTLDFGAYYSGYCSDITRTVAVGEPSEELRKIYNTVLKAQLLGVAGIKPGMTGKEADALTRDHITAEGYGEYFGHSTGHGLGMEVHEGPGLSFKSDTVLQPGMVVTVEPGIYIAGVGGARIEDDVVITDTGNDILSQSPKDLIIID</sequence>
<evidence type="ECO:0000256" key="4">
    <source>
        <dbReference type="ARBA" id="ARBA00022801"/>
    </source>
</evidence>
<dbReference type="Gene3D" id="3.90.230.10">
    <property type="entry name" value="Creatinase/methionine aminopeptidase superfamily"/>
    <property type="match status" value="1"/>
</dbReference>
<evidence type="ECO:0000313" key="9">
    <source>
        <dbReference type="Proteomes" id="UP000198935"/>
    </source>
</evidence>
<dbReference type="AlphaFoldDB" id="A0A1H3KUU2"/>
<evidence type="ECO:0000256" key="1">
    <source>
        <dbReference type="ARBA" id="ARBA00001936"/>
    </source>
</evidence>
<reference evidence="9" key="1">
    <citation type="submission" date="2016-10" db="EMBL/GenBank/DDBJ databases">
        <authorList>
            <person name="Varghese N."/>
            <person name="Submissions S."/>
        </authorList>
    </citation>
    <scope>NUCLEOTIDE SEQUENCE [LARGE SCALE GENOMIC DNA]</scope>
    <source>
        <strain evidence="9">SP</strain>
    </source>
</reference>
<dbReference type="CDD" id="cd01092">
    <property type="entry name" value="APP-like"/>
    <property type="match status" value="1"/>
</dbReference>
<dbReference type="FunFam" id="3.90.230.10:FF:000014">
    <property type="entry name" value="Aminopeptidase P family protein"/>
    <property type="match status" value="1"/>
</dbReference>
<proteinExistence type="inferred from homology"/>
<dbReference type="SUPFAM" id="SSF55920">
    <property type="entry name" value="Creatinase/aminopeptidase"/>
    <property type="match status" value="1"/>
</dbReference>
<protein>
    <submittedName>
        <fullName evidence="8">Xaa-Pro aminopeptidase</fullName>
    </submittedName>
</protein>
<dbReference type="InterPro" id="IPR000587">
    <property type="entry name" value="Creatinase_N"/>
</dbReference>
<dbReference type="InterPro" id="IPR036005">
    <property type="entry name" value="Creatinase/aminopeptidase-like"/>
</dbReference>
<evidence type="ECO:0000256" key="5">
    <source>
        <dbReference type="SAM" id="MobiDB-lite"/>
    </source>
</evidence>
<feature type="domain" description="Peptidase M24" evidence="6">
    <location>
        <begin position="263"/>
        <end position="465"/>
    </location>
</feature>
<dbReference type="GO" id="GO:0008235">
    <property type="term" value="F:metalloexopeptidase activity"/>
    <property type="evidence" value="ECO:0007669"/>
    <property type="project" value="UniProtKB-ARBA"/>
</dbReference>
<dbReference type="PRINTS" id="PR00599">
    <property type="entry name" value="MAPEPTIDASE"/>
</dbReference>
<dbReference type="InterPro" id="IPR001131">
    <property type="entry name" value="Peptidase_M24B_aminopep-P_CS"/>
</dbReference>
<dbReference type="GO" id="GO:0046872">
    <property type="term" value="F:metal ion binding"/>
    <property type="evidence" value="ECO:0007669"/>
    <property type="project" value="UniProtKB-KW"/>
</dbReference>
<evidence type="ECO:0000256" key="3">
    <source>
        <dbReference type="ARBA" id="ARBA00022723"/>
    </source>
</evidence>
<accession>A0A1H3KUU2</accession>
<keyword evidence="8" id="KW-0031">Aminopeptidase</keyword>
<feature type="domain" description="Creatinase N-terminal" evidence="7">
    <location>
        <begin position="131"/>
        <end position="255"/>
    </location>
</feature>
<dbReference type="STRING" id="1503961.SAMN05421736_102267"/>
<dbReference type="InterPro" id="IPR029149">
    <property type="entry name" value="Creatin/AminoP/Spt16_N"/>
</dbReference>
<evidence type="ECO:0000259" key="6">
    <source>
        <dbReference type="Pfam" id="PF00557"/>
    </source>
</evidence>
<dbReference type="InterPro" id="IPR050659">
    <property type="entry name" value="Peptidase_M24B"/>
</dbReference>
<dbReference type="SUPFAM" id="SSF53092">
    <property type="entry name" value="Creatinase/prolidase N-terminal domain"/>
    <property type="match status" value="1"/>
</dbReference>
<organism evidence="8 9">
    <name type="scientific">Evansella caseinilytica</name>
    <dbReference type="NCBI Taxonomy" id="1503961"/>
    <lineage>
        <taxon>Bacteria</taxon>
        <taxon>Bacillati</taxon>
        <taxon>Bacillota</taxon>
        <taxon>Bacilli</taxon>
        <taxon>Bacillales</taxon>
        <taxon>Bacillaceae</taxon>
        <taxon>Evansella</taxon>
    </lineage>
</organism>
<name>A0A1H3KUU2_9BACI</name>
<feature type="region of interest" description="Disordered" evidence="5">
    <location>
        <begin position="29"/>
        <end position="48"/>
    </location>
</feature>
<dbReference type="EMBL" id="FNPI01000002">
    <property type="protein sequence ID" value="SDY55942.1"/>
    <property type="molecule type" value="Genomic_DNA"/>
</dbReference>
<comment type="similarity">
    <text evidence="2">Belongs to the peptidase M24B family.</text>
</comment>
<dbReference type="PANTHER" id="PTHR46112">
    <property type="entry name" value="AMINOPEPTIDASE"/>
    <property type="match status" value="1"/>
</dbReference>
<comment type="cofactor">
    <cofactor evidence="1">
        <name>Mn(2+)</name>
        <dbReference type="ChEBI" id="CHEBI:29035"/>
    </cofactor>
</comment>
<gene>
    <name evidence="8" type="ORF">SAMN05421736_102267</name>
</gene>
<evidence type="ECO:0000313" key="8">
    <source>
        <dbReference type="EMBL" id="SDY55942.1"/>
    </source>
</evidence>
<dbReference type="Pfam" id="PF00557">
    <property type="entry name" value="Peptidase_M24"/>
    <property type="match status" value="1"/>
</dbReference>
<dbReference type="Pfam" id="PF01321">
    <property type="entry name" value="Creatinase_N"/>
    <property type="match status" value="1"/>
</dbReference>
<dbReference type="GO" id="GO:0004177">
    <property type="term" value="F:aminopeptidase activity"/>
    <property type="evidence" value="ECO:0007669"/>
    <property type="project" value="UniProtKB-KW"/>
</dbReference>
<keyword evidence="3" id="KW-0479">Metal-binding</keyword>
<dbReference type="InterPro" id="IPR000994">
    <property type="entry name" value="Pept_M24"/>
</dbReference>
<dbReference type="PROSITE" id="PS00491">
    <property type="entry name" value="PROLINE_PEPTIDASE"/>
    <property type="match status" value="1"/>
</dbReference>
<dbReference type="Proteomes" id="UP000198935">
    <property type="component" value="Unassembled WGS sequence"/>
</dbReference>